<keyword evidence="4 7" id="KW-0694">RNA-binding</keyword>
<dbReference type="EMBL" id="KF901022">
    <property type="protein sequence ID" value="AIF15164.1"/>
    <property type="molecule type" value="Genomic_DNA"/>
</dbReference>
<evidence type="ECO:0000256" key="8">
    <source>
        <dbReference type="RuleBase" id="RU004005"/>
    </source>
</evidence>
<evidence type="ECO:0000256" key="3">
    <source>
        <dbReference type="ARBA" id="ARBA00022730"/>
    </source>
</evidence>
<accession>A0A075HGQ0</accession>
<sequence length="154" mass="17579">MNMGGWNYAFQNFDSTKHVRAAIREKTISHKHAREIAVAIKGLSLEKARDYLLSVVELKRSIPFRRYKNQVGHKSDPGVMSGRYPQKAAKEILKLLDNLESNAEYKGIDLDRLKIINATVHKGRLLKRFIPRAMGRATPKNNVFTHVELVAQEV</sequence>
<evidence type="ECO:0000256" key="2">
    <source>
        <dbReference type="ARBA" id="ARBA00011838"/>
    </source>
</evidence>
<dbReference type="PANTHER" id="PTHR11593">
    <property type="entry name" value="60S RIBOSOMAL PROTEIN L17"/>
    <property type="match status" value="1"/>
</dbReference>
<dbReference type="Pfam" id="PF00237">
    <property type="entry name" value="Ribosomal_L22"/>
    <property type="match status" value="1"/>
</dbReference>
<keyword evidence="5 7" id="KW-0689">Ribosomal protein</keyword>
<comment type="function">
    <text evidence="7 9">This protein binds specifically to 23S rRNA. It makes multiple contacts with different domains of the 23S rRNA in the assembled 50S subunit and ribosome.</text>
</comment>
<evidence type="ECO:0000256" key="4">
    <source>
        <dbReference type="ARBA" id="ARBA00022884"/>
    </source>
</evidence>
<dbReference type="InterPro" id="IPR036394">
    <property type="entry name" value="Ribosomal_uL22_sf"/>
</dbReference>
<gene>
    <name evidence="10" type="primary">RP-L22</name>
    <name evidence="7" type="synonym">rpl22</name>
    <name evidence="10" type="synonym">rplV</name>
</gene>
<evidence type="ECO:0000256" key="9">
    <source>
        <dbReference type="RuleBase" id="RU004007"/>
    </source>
</evidence>
<dbReference type="GO" id="GO:0019843">
    <property type="term" value="F:rRNA binding"/>
    <property type="evidence" value="ECO:0007669"/>
    <property type="project" value="UniProtKB-UniRule"/>
</dbReference>
<organism evidence="10">
    <name type="scientific">uncultured marine thaumarchaeote KM3_69_H10</name>
    <dbReference type="NCBI Taxonomy" id="1456245"/>
    <lineage>
        <taxon>Archaea</taxon>
        <taxon>Nitrososphaerota</taxon>
        <taxon>environmental samples</taxon>
    </lineage>
</organism>
<reference evidence="10" key="1">
    <citation type="journal article" date="2014" name="Genome Biol. Evol.">
        <title>Pangenome evidence for extensive interdomain horizontal transfer affecting lineage core and shell genes in uncultured planktonic thaumarchaeota and euryarchaeota.</title>
        <authorList>
            <person name="Deschamps P."/>
            <person name="Zivanovic Y."/>
            <person name="Moreira D."/>
            <person name="Rodriguez-Valera F."/>
            <person name="Lopez-Garcia P."/>
        </authorList>
    </citation>
    <scope>NUCLEOTIDE SEQUENCE</scope>
</reference>
<comment type="similarity">
    <text evidence="1 7 8">Belongs to the universal ribosomal protein uL22 family.</text>
</comment>
<dbReference type="GO" id="GO:0022625">
    <property type="term" value="C:cytosolic large ribosomal subunit"/>
    <property type="evidence" value="ECO:0007669"/>
    <property type="project" value="UniProtKB-UniRule"/>
</dbReference>
<dbReference type="Gene3D" id="3.90.470.10">
    <property type="entry name" value="Ribosomal protein L22/L17"/>
    <property type="match status" value="1"/>
</dbReference>
<evidence type="ECO:0000256" key="7">
    <source>
        <dbReference type="HAMAP-Rule" id="MF_01331"/>
    </source>
</evidence>
<dbReference type="FunFam" id="3.90.470.10:FF:000015">
    <property type="entry name" value="50S ribosomal protein L22"/>
    <property type="match status" value="1"/>
</dbReference>
<dbReference type="InterPro" id="IPR005721">
    <property type="entry name" value="Ribosomal_uL22_euk/arc"/>
</dbReference>
<keyword evidence="3 7" id="KW-0699">rRNA-binding</keyword>
<dbReference type="NCBIfam" id="NF003260">
    <property type="entry name" value="PRK04223.1"/>
    <property type="match status" value="1"/>
</dbReference>
<dbReference type="InterPro" id="IPR001063">
    <property type="entry name" value="Ribosomal_uL22"/>
</dbReference>
<name>A0A075HGQ0_9ARCH</name>
<dbReference type="GO" id="GO:0003735">
    <property type="term" value="F:structural constituent of ribosome"/>
    <property type="evidence" value="ECO:0007669"/>
    <property type="project" value="UniProtKB-UniRule"/>
</dbReference>
<dbReference type="CDD" id="cd00336">
    <property type="entry name" value="Ribosomal_L22"/>
    <property type="match status" value="1"/>
</dbReference>
<evidence type="ECO:0000256" key="5">
    <source>
        <dbReference type="ARBA" id="ARBA00022980"/>
    </source>
</evidence>
<dbReference type="PANTHER" id="PTHR11593:SF10">
    <property type="entry name" value="60S RIBOSOMAL PROTEIN L17"/>
    <property type="match status" value="1"/>
</dbReference>
<comment type="function">
    <text evidence="7">The globular domain of the protein is located near the polypeptide exit tunnel on the outside of the subunit, while an extended beta-hairpin is found that lines the wall of the exit tunnel in the center of the 70S ribosome.</text>
</comment>
<dbReference type="NCBIfam" id="TIGR01038">
    <property type="entry name" value="uL22_arch_euk"/>
    <property type="match status" value="1"/>
</dbReference>
<evidence type="ECO:0000256" key="1">
    <source>
        <dbReference type="ARBA" id="ARBA00009451"/>
    </source>
</evidence>
<dbReference type="SUPFAM" id="SSF54843">
    <property type="entry name" value="Ribosomal protein L22"/>
    <property type="match status" value="1"/>
</dbReference>
<comment type="subunit">
    <text evidence="2 7 9">Part of the 50S ribosomal subunit.</text>
</comment>
<evidence type="ECO:0000313" key="10">
    <source>
        <dbReference type="EMBL" id="AIF15164.1"/>
    </source>
</evidence>
<dbReference type="InterPro" id="IPR057265">
    <property type="entry name" value="Ribosomal_uL22_arc-type"/>
</dbReference>
<protein>
    <recommendedName>
        <fullName evidence="7">Large ribosomal subunit protein uL22</fullName>
    </recommendedName>
</protein>
<keyword evidence="6 7" id="KW-0687">Ribonucleoprotein</keyword>
<dbReference type="GO" id="GO:0002181">
    <property type="term" value="P:cytoplasmic translation"/>
    <property type="evidence" value="ECO:0007669"/>
    <property type="project" value="TreeGrafter"/>
</dbReference>
<evidence type="ECO:0000256" key="6">
    <source>
        <dbReference type="ARBA" id="ARBA00023274"/>
    </source>
</evidence>
<dbReference type="HAMAP" id="MF_01331_A">
    <property type="entry name" value="Ribosomal_uL22_A"/>
    <property type="match status" value="1"/>
</dbReference>
<dbReference type="AlphaFoldDB" id="A0A075HGQ0"/>
<proteinExistence type="inferred from homology"/>